<dbReference type="Proteomes" id="UP000518605">
    <property type="component" value="Unassembled WGS sequence"/>
</dbReference>
<evidence type="ECO:0000313" key="3">
    <source>
        <dbReference type="Proteomes" id="UP000518605"/>
    </source>
</evidence>
<gene>
    <name evidence="2" type="ORF">FHS16_005449</name>
</gene>
<organism evidence="2 3">
    <name type="scientific">Paenibacillus endophyticus</name>
    <dbReference type="NCBI Taxonomy" id="1294268"/>
    <lineage>
        <taxon>Bacteria</taxon>
        <taxon>Bacillati</taxon>
        <taxon>Bacillota</taxon>
        <taxon>Bacilli</taxon>
        <taxon>Bacillales</taxon>
        <taxon>Paenibacillaceae</taxon>
        <taxon>Paenibacillus</taxon>
    </lineage>
</organism>
<accession>A0A7W5CCS0</accession>
<protein>
    <recommendedName>
        <fullName evidence="1">Knr4/Smi1-like domain-containing protein</fullName>
    </recommendedName>
</protein>
<proteinExistence type="predicted"/>
<feature type="domain" description="Knr4/Smi1-like" evidence="1">
    <location>
        <begin position="33"/>
        <end position="136"/>
    </location>
</feature>
<dbReference type="InterPro" id="IPR037883">
    <property type="entry name" value="Knr4/Smi1-like_sf"/>
</dbReference>
<evidence type="ECO:0000313" key="2">
    <source>
        <dbReference type="EMBL" id="MBB3155341.1"/>
    </source>
</evidence>
<sequence>MSNVIRLIQDAKTLKNCEVNPASGLPILPPSHVLPPDLKAFYEVCGGMLLFNGSDFSYRVLPPMEFKSANLEILGEEVEDDITNDWYTVVDCGNGDFITIDLHSERLGRCYDSFHETHGLVGDTPIIALSFTELLQQLLQHKGKLIYWLDENFKALGDAYDKR</sequence>
<reference evidence="2 3" key="1">
    <citation type="submission" date="2020-08" db="EMBL/GenBank/DDBJ databases">
        <title>Genomic Encyclopedia of Type Strains, Phase III (KMG-III): the genomes of soil and plant-associated and newly described type strains.</title>
        <authorList>
            <person name="Whitman W."/>
        </authorList>
    </citation>
    <scope>NUCLEOTIDE SEQUENCE [LARGE SCALE GENOMIC DNA]</scope>
    <source>
        <strain evidence="2 3">CECT 8234</strain>
    </source>
</reference>
<dbReference type="RefSeq" id="WP_183569926.1">
    <property type="nucleotide sequence ID" value="NZ_CBCSLB010000021.1"/>
</dbReference>
<dbReference type="InterPro" id="IPR018958">
    <property type="entry name" value="Knr4/Smi1-like_dom"/>
</dbReference>
<dbReference type="AlphaFoldDB" id="A0A7W5CCS0"/>
<name>A0A7W5CCS0_9BACL</name>
<dbReference type="Pfam" id="PF09346">
    <property type="entry name" value="SMI1_KNR4"/>
    <property type="match status" value="1"/>
</dbReference>
<dbReference type="EMBL" id="JACHXW010000023">
    <property type="protein sequence ID" value="MBB3155341.1"/>
    <property type="molecule type" value="Genomic_DNA"/>
</dbReference>
<dbReference type="SUPFAM" id="SSF160631">
    <property type="entry name" value="SMI1/KNR4-like"/>
    <property type="match status" value="1"/>
</dbReference>
<keyword evidence="3" id="KW-1185">Reference proteome</keyword>
<comment type="caution">
    <text evidence="2">The sequence shown here is derived from an EMBL/GenBank/DDBJ whole genome shotgun (WGS) entry which is preliminary data.</text>
</comment>
<evidence type="ECO:0000259" key="1">
    <source>
        <dbReference type="Pfam" id="PF09346"/>
    </source>
</evidence>